<dbReference type="InterPro" id="IPR036567">
    <property type="entry name" value="RHF-like"/>
</dbReference>
<dbReference type="InterPro" id="IPR003489">
    <property type="entry name" value="RHF/RaiA"/>
</dbReference>
<dbReference type="InterPro" id="IPR012340">
    <property type="entry name" value="NA-bd_OB-fold"/>
</dbReference>
<proteinExistence type="predicted"/>
<dbReference type="SUPFAM" id="SSF50249">
    <property type="entry name" value="Nucleic acid-binding proteins"/>
    <property type="match status" value="1"/>
</dbReference>
<dbReference type="RefSeq" id="WP_305910062.1">
    <property type="nucleotide sequence ID" value="NZ_CP157743.1"/>
</dbReference>
<evidence type="ECO:0000259" key="1">
    <source>
        <dbReference type="PROSITE" id="PS51857"/>
    </source>
</evidence>
<name>A0AAU7NVD9_9GAMM</name>
<dbReference type="CDD" id="cd00552">
    <property type="entry name" value="RaiA"/>
    <property type="match status" value="1"/>
</dbReference>
<dbReference type="GO" id="GO:0003676">
    <property type="term" value="F:nucleic acid binding"/>
    <property type="evidence" value="ECO:0007669"/>
    <property type="project" value="InterPro"/>
</dbReference>
<dbReference type="KEGG" id="mech:Q9L42_002200"/>
<accession>A0AAU7NVD9</accession>
<evidence type="ECO:0000313" key="3">
    <source>
        <dbReference type="Proteomes" id="UP001225378"/>
    </source>
</evidence>
<dbReference type="EMBL" id="CP157743">
    <property type="protein sequence ID" value="XBS20955.1"/>
    <property type="molecule type" value="Genomic_DNA"/>
</dbReference>
<protein>
    <submittedName>
        <fullName evidence="2">HPF/RaiA family ribosome-associated protein</fullName>
    </submittedName>
</protein>
<evidence type="ECO:0000313" key="2">
    <source>
        <dbReference type="EMBL" id="XBS20955.1"/>
    </source>
</evidence>
<feature type="domain" description="CSD" evidence="1">
    <location>
        <begin position="116"/>
        <end position="181"/>
    </location>
</feature>
<sequence>MQIPLQIIFRGIPPSEAVEANIREKAAKLEQFNSHIMSCRVAVEADHQHSHQGNLYHVRIDITTPQKELVVSREHHDKHAHEDVYVAVRDAFRAARRQLEDYSRIIRGEVKTHDLQGNGVVARLIPEEDHGFIEANEDGHELYFHRNSVRGKGFDALEVGSKVRYVEEEADPGPQASSVYP</sequence>
<dbReference type="SUPFAM" id="SSF69754">
    <property type="entry name" value="Ribosome binding protein Y (YfiA homologue)"/>
    <property type="match status" value="1"/>
</dbReference>
<keyword evidence="3" id="KW-1185">Reference proteome</keyword>
<dbReference type="Gene3D" id="3.30.160.100">
    <property type="entry name" value="Ribosome hibernation promotion factor-like"/>
    <property type="match status" value="1"/>
</dbReference>
<gene>
    <name evidence="2" type="ORF">Q9L42_002200</name>
</gene>
<dbReference type="AlphaFoldDB" id="A0AAU7NVD9"/>
<dbReference type="Gene3D" id="2.40.50.140">
    <property type="entry name" value="Nucleic acid-binding proteins"/>
    <property type="match status" value="1"/>
</dbReference>
<dbReference type="Pfam" id="PF00313">
    <property type="entry name" value="CSD"/>
    <property type="match status" value="1"/>
</dbReference>
<dbReference type="InterPro" id="IPR002059">
    <property type="entry name" value="CSP_DNA-bd"/>
</dbReference>
<dbReference type="Pfam" id="PF02482">
    <property type="entry name" value="Ribosomal_S30AE"/>
    <property type="match status" value="1"/>
</dbReference>
<organism evidence="2 3">
    <name type="scientific">Methylomarinum roseum</name>
    <dbReference type="NCBI Taxonomy" id="3067653"/>
    <lineage>
        <taxon>Bacteria</taxon>
        <taxon>Pseudomonadati</taxon>
        <taxon>Pseudomonadota</taxon>
        <taxon>Gammaproteobacteria</taxon>
        <taxon>Methylococcales</taxon>
        <taxon>Methylococcaceae</taxon>
        <taxon>Methylomarinum</taxon>
    </lineage>
</organism>
<dbReference type="PROSITE" id="PS51857">
    <property type="entry name" value="CSD_2"/>
    <property type="match status" value="1"/>
</dbReference>
<reference evidence="2 3" key="1">
    <citation type="journal article" date="2024" name="Microbiology">
        <title>Methylomarinum rosea sp. nov., a novel halophilic methanotrophic bacterium from the hypersaline Lake Elton.</title>
        <authorList>
            <person name="Suleimanov R.Z."/>
            <person name="Oshkin I.Y."/>
            <person name="Danilova O.V."/>
            <person name="Suzina N.E."/>
            <person name="Dedysh S.N."/>
        </authorList>
    </citation>
    <scope>NUCLEOTIDE SEQUENCE [LARGE SCALE GENOMIC DNA]</scope>
    <source>
        <strain evidence="2 3">Ch1-1</strain>
    </source>
</reference>
<dbReference type="Proteomes" id="UP001225378">
    <property type="component" value="Chromosome"/>
</dbReference>